<dbReference type="Pfam" id="PF00702">
    <property type="entry name" value="Hydrolase"/>
    <property type="match status" value="1"/>
</dbReference>
<dbReference type="Proteomes" id="UP000249377">
    <property type="component" value="Unassembled WGS sequence"/>
</dbReference>
<dbReference type="SUPFAM" id="SSF56784">
    <property type="entry name" value="HAD-like"/>
    <property type="match status" value="1"/>
</dbReference>
<dbReference type="EMBL" id="QLYR01000001">
    <property type="protein sequence ID" value="RAQ30359.1"/>
    <property type="molecule type" value="Genomic_DNA"/>
</dbReference>
<dbReference type="InterPro" id="IPR023214">
    <property type="entry name" value="HAD_sf"/>
</dbReference>
<sequence>MGALKKIKDFFYNILVRRVPEIQRYYESYVDADKERHRKKRGQSWALLLKCNFHYYFRRRLPETAAGRTEAKRLHTGGSESSLSLRETPEQLAEKLRDYDVISFDLFDTLVYRPVARPADLFYFVGARLEYMGFHQLRVQAERRARNRKYREQGTWEVTLQEIYQCLQDDMGAEAWTAMEAELQTELSLCFANPYMKRLYTRLREQGKTVIIISDMYLPAKVLRNILHNCGFVEPEQLLVSCEWGKSKHEGTLFQLAKERLGTEKSFAHVGDNFGADVDAARKNGFFAVYYPNAQEKGLRFRPDTMSRMVGSAYAGTVNTWLHNGASVYSPQYEYGYIVGGLLVLGYCTFIHRYAAAHQIDKILFLARDGKLLHEVYRRLYPEARCEYVYWSRLASVKLAAERYKRTYFTRFVEHNSHGRMTLHELVAGMELEALEERLQQQLSSSMSERLTPQNAGQVVQALEKLWPEVLACYEQQQQAARQYWQGVLQGCRRACAVDIGWAGSGAVFLRYLVQHKWQIPCEIIGLLAGTDTFYTAEADESVSFLQTEKLVPYLYSEGLNREFWSTHNPGKRHNVYLEMLLTSREPSLKGFALDPDGSVRLDFCAPDPVDGQMVAEIQQGVLDFVENYCRHFAAYPELFTIPGHDAYLPFRLALNSEKDYFKLVFPDLDFKENIL</sequence>
<comment type="caution">
    <text evidence="1">The sequence shown here is derived from an EMBL/GenBank/DDBJ whole genome shotgun (WGS) entry which is preliminary data.</text>
</comment>
<evidence type="ECO:0008006" key="3">
    <source>
        <dbReference type="Google" id="ProtNLM"/>
    </source>
</evidence>
<gene>
    <name evidence="1" type="ORF">DPQ25_02320</name>
</gene>
<dbReference type="InterPro" id="IPR006439">
    <property type="entry name" value="HAD-SF_hydro_IA"/>
</dbReference>
<keyword evidence="2" id="KW-1185">Reference proteome</keyword>
<reference evidence="1 2" key="1">
    <citation type="submission" date="2018-06" db="EMBL/GenBank/DDBJ databases">
        <title>Noncontiguous genome sequence of Ruminococcaceae bacterium ASD2818.</title>
        <authorList>
            <person name="Chaplin A.V."/>
            <person name="Sokolova S.R."/>
            <person name="Kochetkova T.O."/>
            <person name="Goltsov A.Y."/>
            <person name="Trofimov D.Y."/>
            <person name="Efimov B.A."/>
        </authorList>
    </citation>
    <scope>NUCLEOTIDE SEQUENCE [LARGE SCALE GENOMIC DNA]</scope>
    <source>
        <strain evidence="1 2">ASD2818</strain>
    </source>
</reference>
<dbReference type="Gene3D" id="3.40.50.1000">
    <property type="entry name" value="HAD superfamily/HAD-like"/>
    <property type="match status" value="1"/>
</dbReference>
<protein>
    <recommendedName>
        <fullName evidence="3">HAD family hydrolase</fullName>
    </recommendedName>
</protein>
<name>A0A328UG77_9FIRM</name>
<proteinExistence type="predicted"/>
<evidence type="ECO:0000313" key="1">
    <source>
        <dbReference type="EMBL" id="RAQ30359.1"/>
    </source>
</evidence>
<dbReference type="InterPro" id="IPR036412">
    <property type="entry name" value="HAD-like_sf"/>
</dbReference>
<organism evidence="1 2">
    <name type="scientific">Hydrogeniiclostridium mannosilyticum</name>
    <dbReference type="NCBI Taxonomy" id="2764322"/>
    <lineage>
        <taxon>Bacteria</taxon>
        <taxon>Bacillati</taxon>
        <taxon>Bacillota</taxon>
        <taxon>Clostridia</taxon>
        <taxon>Eubacteriales</taxon>
        <taxon>Acutalibacteraceae</taxon>
        <taxon>Hydrogeniiclostridium</taxon>
    </lineage>
</organism>
<dbReference type="RefSeq" id="WP_112331556.1">
    <property type="nucleotide sequence ID" value="NZ_QLYR01000001.1"/>
</dbReference>
<dbReference type="AlphaFoldDB" id="A0A328UG77"/>
<accession>A0A328UG77</accession>
<dbReference type="NCBIfam" id="TIGR01549">
    <property type="entry name" value="HAD-SF-IA-v1"/>
    <property type="match status" value="1"/>
</dbReference>
<evidence type="ECO:0000313" key="2">
    <source>
        <dbReference type="Proteomes" id="UP000249377"/>
    </source>
</evidence>
<dbReference type="CDD" id="cd01427">
    <property type="entry name" value="HAD_like"/>
    <property type="match status" value="1"/>
</dbReference>
<dbReference type="Gene3D" id="1.10.150.400">
    <property type="match status" value="1"/>
</dbReference>